<protein>
    <submittedName>
        <fullName evidence="5">Tetratricopeptide (TPR) repeat protein</fullName>
    </submittedName>
</protein>
<dbReference type="InterPro" id="IPR011990">
    <property type="entry name" value="TPR-like_helical_dom_sf"/>
</dbReference>
<accession>A0ABR6KLI3</accession>
<dbReference type="RefSeq" id="WP_229800907.1">
    <property type="nucleotide sequence ID" value="NZ_BMPB01000001.1"/>
</dbReference>
<feature type="region of interest" description="Disordered" evidence="4">
    <location>
        <begin position="461"/>
        <end position="488"/>
    </location>
</feature>
<feature type="compositionally biased region" description="Basic and acidic residues" evidence="4">
    <location>
        <begin position="467"/>
        <end position="488"/>
    </location>
</feature>
<dbReference type="Proteomes" id="UP000533637">
    <property type="component" value="Unassembled WGS sequence"/>
</dbReference>
<evidence type="ECO:0000313" key="6">
    <source>
        <dbReference type="Proteomes" id="UP000533637"/>
    </source>
</evidence>
<dbReference type="PANTHER" id="PTHR44943:SF8">
    <property type="entry name" value="TPR REPEAT-CONTAINING PROTEIN MJ0263"/>
    <property type="match status" value="1"/>
</dbReference>
<dbReference type="Pfam" id="PF14559">
    <property type="entry name" value="TPR_19"/>
    <property type="match status" value="1"/>
</dbReference>
<dbReference type="SMART" id="SM00028">
    <property type="entry name" value="TPR"/>
    <property type="match status" value="6"/>
</dbReference>
<gene>
    <name evidence="5" type="ORF">GGQ57_002146</name>
</gene>
<reference evidence="5 6" key="1">
    <citation type="submission" date="2020-08" db="EMBL/GenBank/DDBJ databases">
        <title>Genomic Encyclopedia of Type Strains, Phase IV (KMG-IV): sequencing the most valuable type-strain genomes for metagenomic binning, comparative biology and taxonomic classification.</title>
        <authorList>
            <person name="Goeker M."/>
        </authorList>
    </citation>
    <scope>NUCLEOTIDE SEQUENCE [LARGE SCALE GENOMIC DNA]</scope>
    <source>
        <strain evidence="5 6">DSM 102983</strain>
    </source>
</reference>
<dbReference type="PANTHER" id="PTHR44943">
    <property type="entry name" value="CELLULOSE SYNTHASE OPERON PROTEIN C"/>
    <property type="match status" value="1"/>
</dbReference>
<organism evidence="5 6">
    <name type="scientific">Parabacteroides faecis</name>
    <dbReference type="NCBI Taxonomy" id="1217282"/>
    <lineage>
        <taxon>Bacteria</taxon>
        <taxon>Pseudomonadati</taxon>
        <taxon>Bacteroidota</taxon>
        <taxon>Bacteroidia</taxon>
        <taxon>Bacteroidales</taxon>
        <taxon>Tannerellaceae</taxon>
        <taxon>Parabacteroides</taxon>
    </lineage>
</organism>
<dbReference type="Pfam" id="PF13432">
    <property type="entry name" value="TPR_16"/>
    <property type="match status" value="1"/>
</dbReference>
<keyword evidence="1" id="KW-0677">Repeat</keyword>
<evidence type="ECO:0000256" key="2">
    <source>
        <dbReference type="ARBA" id="ARBA00022803"/>
    </source>
</evidence>
<sequence length="508" mass="58386">MTKLIRMVGTLLFTLTFCIFTLQAQELSLQELVNRKQFPEVLTRVDSLTAADSASYATMSAIGQAYEGMFRYKEAYRCFQHCLSMDTTNVDALNALARAAINYGKIAEAERCYGKVLEADSLNFYANNQLARLHYQLGDYDKAMDYYRTLTSYESDNPTILAGLADCHMKKGGMNMLIALELYARAMEINPENIRVASSLINALLWQGDGKGALQVCDTALFYNPDNRQIRQSQGMALYMTKNYLKADTVYSNLLAEGDSSFINLKYAGASRYMSGHALDAVEPLELAFGIDSTDVETILLYGGTLGKTYDRQRAYELFDRAEECMKPKKFFVNLLATFRGSALERDGRFNEAEKVYYEAWKKDPTQLNLLYEINKHYWLRDSEMFDDEKRLQKALFSKYIYMTELMKKNEPKENLFGFRYFLEDLYKEAFFRDMKELTMLAPDGRKSKLSMADLQGLINQLPEPSDQEKKRREQMKAAMKEYEKKHQKEIAARDSAKEIKIEGKAVK</sequence>
<dbReference type="SUPFAM" id="SSF48452">
    <property type="entry name" value="TPR-like"/>
    <property type="match status" value="2"/>
</dbReference>
<keyword evidence="2 3" id="KW-0802">TPR repeat</keyword>
<dbReference type="Gene3D" id="1.25.40.10">
    <property type="entry name" value="Tetratricopeptide repeat domain"/>
    <property type="match status" value="2"/>
</dbReference>
<name>A0ABR6KLI3_9BACT</name>
<dbReference type="InterPro" id="IPR051685">
    <property type="entry name" value="Ycf3/AcsC/BcsC/TPR_MFPF"/>
</dbReference>
<dbReference type="EMBL" id="JACHOC010000003">
    <property type="protein sequence ID" value="MBB4622249.1"/>
    <property type="molecule type" value="Genomic_DNA"/>
</dbReference>
<evidence type="ECO:0000256" key="4">
    <source>
        <dbReference type="SAM" id="MobiDB-lite"/>
    </source>
</evidence>
<proteinExistence type="predicted"/>
<comment type="caution">
    <text evidence="5">The sequence shown here is derived from an EMBL/GenBank/DDBJ whole genome shotgun (WGS) entry which is preliminary data.</text>
</comment>
<dbReference type="PROSITE" id="PS50005">
    <property type="entry name" value="TPR"/>
    <property type="match status" value="2"/>
</dbReference>
<keyword evidence="6" id="KW-1185">Reference proteome</keyword>
<evidence type="ECO:0000256" key="1">
    <source>
        <dbReference type="ARBA" id="ARBA00022737"/>
    </source>
</evidence>
<dbReference type="Pfam" id="PF13181">
    <property type="entry name" value="TPR_8"/>
    <property type="match status" value="1"/>
</dbReference>
<feature type="repeat" description="TPR" evidence="3">
    <location>
        <begin position="56"/>
        <end position="89"/>
    </location>
</feature>
<evidence type="ECO:0000313" key="5">
    <source>
        <dbReference type="EMBL" id="MBB4622249.1"/>
    </source>
</evidence>
<evidence type="ECO:0000256" key="3">
    <source>
        <dbReference type="PROSITE-ProRule" id="PRU00339"/>
    </source>
</evidence>
<dbReference type="InterPro" id="IPR019734">
    <property type="entry name" value="TPR_rpt"/>
</dbReference>
<feature type="repeat" description="TPR" evidence="3">
    <location>
        <begin position="124"/>
        <end position="157"/>
    </location>
</feature>